<dbReference type="EMBL" id="BTGU01000010">
    <property type="protein sequence ID" value="GMN39844.1"/>
    <property type="molecule type" value="Genomic_DNA"/>
</dbReference>
<organism evidence="2 3">
    <name type="scientific">Ficus carica</name>
    <name type="common">Common fig</name>
    <dbReference type="NCBI Taxonomy" id="3494"/>
    <lineage>
        <taxon>Eukaryota</taxon>
        <taxon>Viridiplantae</taxon>
        <taxon>Streptophyta</taxon>
        <taxon>Embryophyta</taxon>
        <taxon>Tracheophyta</taxon>
        <taxon>Spermatophyta</taxon>
        <taxon>Magnoliopsida</taxon>
        <taxon>eudicotyledons</taxon>
        <taxon>Gunneridae</taxon>
        <taxon>Pentapetalae</taxon>
        <taxon>rosids</taxon>
        <taxon>fabids</taxon>
        <taxon>Rosales</taxon>
        <taxon>Moraceae</taxon>
        <taxon>Ficeae</taxon>
        <taxon>Ficus</taxon>
    </lineage>
</organism>
<feature type="compositionally biased region" description="Basic and acidic residues" evidence="1">
    <location>
        <begin position="122"/>
        <end position="144"/>
    </location>
</feature>
<proteinExistence type="predicted"/>
<gene>
    <name evidence="2" type="ORF">TIFTF001_009077</name>
</gene>
<accession>A0AA87ZU34</accession>
<evidence type="ECO:0000313" key="3">
    <source>
        <dbReference type="Proteomes" id="UP001187192"/>
    </source>
</evidence>
<sequence length="238" mass="27112">MIGMSRIYILVEWKVGKCGWRLLEVVWSCDALSFHDDYFRFRINEEIPFVARFVPTELLGSYEHPLQICTTSTLINERITGFNPTPITDSNPTLEETVHEEVPNEDDGVNNAGDDVPEEGDEVRKGCDGVPKKDDGVPEGGDDLHERVYDSRCRRSEFEEARFVSLISYDSGRRDGSDLMTWCPSRHGQLLEYVEVNPTGLNSGFSHQLGFTHYWNPFGVSNRDSTRIPFFEQGHCPT</sequence>
<evidence type="ECO:0000313" key="2">
    <source>
        <dbReference type="EMBL" id="GMN39844.1"/>
    </source>
</evidence>
<evidence type="ECO:0000256" key="1">
    <source>
        <dbReference type="SAM" id="MobiDB-lite"/>
    </source>
</evidence>
<name>A0AA87ZU34_FICCA</name>
<feature type="region of interest" description="Disordered" evidence="1">
    <location>
        <begin position="100"/>
        <end position="144"/>
    </location>
</feature>
<dbReference type="Proteomes" id="UP001187192">
    <property type="component" value="Unassembled WGS sequence"/>
</dbReference>
<dbReference type="AlphaFoldDB" id="A0AA87ZU34"/>
<keyword evidence="3" id="KW-1185">Reference proteome</keyword>
<protein>
    <submittedName>
        <fullName evidence="2">Uncharacterized protein</fullName>
    </submittedName>
</protein>
<comment type="caution">
    <text evidence="2">The sequence shown here is derived from an EMBL/GenBank/DDBJ whole genome shotgun (WGS) entry which is preliminary data.</text>
</comment>
<reference evidence="2" key="1">
    <citation type="submission" date="2023-07" db="EMBL/GenBank/DDBJ databases">
        <title>draft genome sequence of fig (Ficus carica).</title>
        <authorList>
            <person name="Takahashi T."/>
            <person name="Nishimura K."/>
        </authorList>
    </citation>
    <scope>NUCLEOTIDE SEQUENCE</scope>
</reference>